<feature type="signal peptide" evidence="1">
    <location>
        <begin position="1"/>
        <end position="22"/>
    </location>
</feature>
<organism evidence="2 3">
    <name type="scientific">Litchfieldella qijiaojingensis</name>
    <dbReference type="NCBI Taxonomy" id="980347"/>
    <lineage>
        <taxon>Bacteria</taxon>
        <taxon>Pseudomonadati</taxon>
        <taxon>Pseudomonadota</taxon>
        <taxon>Gammaproteobacteria</taxon>
        <taxon>Oceanospirillales</taxon>
        <taxon>Halomonadaceae</taxon>
        <taxon>Litchfieldella</taxon>
    </lineage>
</organism>
<dbReference type="Gene3D" id="2.40.128.640">
    <property type="match status" value="1"/>
</dbReference>
<reference evidence="3" key="1">
    <citation type="journal article" date="2019" name="Int. J. Syst. Evol. Microbiol.">
        <title>The Global Catalogue of Microorganisms (GCM) 10K type strain sequencing project: providing services to taxonomists for standard genome sequencing and annotation.</title>
        <authorList>
            <consortium name="The Broad Institute Genomics Platform"/>
            <consortium name="The Broad Institute Genome Sequencing Center for Infectious Disease"/>
            <person name="Wu L."/>
            <person name="Ma J."/>
        </authorList>
    </citation>
    <scope>NUCLEOTIDE SEQUENCE [LARGE SCALE GENOMIC DNA]</scope>
    <source>
        <strain evidence="3">KCTC 22228</strain>
    </source>
</reference>
<feature type="chain" id="PRO_5045238436" description="Copper resistance protein" evidence="1">
    <location>
        <begin position="23"/>
        <end position="150"/>
    </location>
</feature>
<dbReference type="InterPro" id="IPR007298">
    <property type="entry name" value="Cu-R_lipoprotein_NlpE"/>
</dbReference>
<dbReference type="Proteomes" id="UP000653056">
    <property type="component" value="Unassembled WGS sequence"/>
</dbReference>
<name>A0ABQ2Z067_9GAMM</name>
<evidence type="ECO:0008006" key="4">
    <source>
        <dbReference type="Google" id="ProtNLM"/>
    </source>
</evidence>
<proteinExistence type="predicted"/>
<keyword evidence="1" id="KW-0732">Signal</keyword>
<sequence length="150" mass="16574">MQVRTLLAGSAMLAMLAGCAAAPTDAPSTADDVVAGEAHYQGTLPCRNCAGIDIDVRLKGDEQATPEERTFTLDASYLEHPQNPPDENYAGQWEVLSGTAADPDATVYELTPQGDGQIYYFLRVDERTLELIDPERRRFQNNEMLQLQRQ</sequence>
<accession>A0ABQ2Z067</accession>
<keyword evidence="3" id="KW-1185">Reference proteome</keyword>
<comment type="caution">
    <text evidence="2">The sequence shown here is derived from an EMBL/GenBank/DDBJ whole genome shotgun (WGS) entry which is preliminary data.</text>
</comment>
<dbReference type="RefSeq" id="WP_189470307.1">
    <property type="nucleotide sequence ID" value="NZ_BMXS01000015.1"/>
</dbReference>
<dbReference type="Pfam" id="PF04170">
    <property type="entry name" value="NlpE"/>
    <property type="match status" value="1"/>
</dbReference>
<evidence type="ECO:0000313" key="3">
    <source>
        <dbReference type="Proteomes" id="UP000653056"/>
    </source>
</evidence>
<dbReference type="EMBL" id="BMXS01000015">
    <property type="protein sequence ID" value="GGX99077.1"/>
    <property type="molecule type" value="Genomic_DNA"/>
</dbReference>
<evidence type="ECO:0000313" key="2">
    <source>
        <dbReference type="EMBL" id="GGX99077.1"/>
    </source>
</evidence>
<protein>
    <recommendedName>
        <fullName evidence="4">Copper resistance protein</fullName>
    </recommendedName>
</protein>
<dbReference type="PROSITE" id="PS51257">
    <property type="entry name" value="PROKAR_LIPOPROTEIN"/>
    <property type="match status" value="1"/>
</dbReference>
<evidence type="ECO:0000256" key="1">
    <source>
        <dbReference type="SAM" id="SignalP"/>
    </source>
</evidence>
<gene>
    <name evidence="2" type="ORF">GCM10007160_28350</name>
</gene>